<accession>A0A1H9LKQ8</accession>
<dbReference type="STRING" id="419940.SAMN05421824_3054"/>
<sequence length="147" mass="17169">MHLRTNKRTNSMASFHYAFKVKDIESTRKFYVDILGCKEGRSTEAWIDFDFFDNQLSAHISKDFPELDYCGKVDGISVPIPHFGCLLKKDEFEEIQRKLESQNIEFVVKPQKRYEGKVGEQLTMFVFDFSGNPLEFKSFSNPSETFK</sequence>
<dbReference type="Pfam" id="PF00903">
    <property type="entry name" value="Glyoxalase"/>
    <property type="match status" value="1"/>
</dbReference>
<dbReference type="EMBL" id="FOFN01000007">
    <property type="protein sequence ID" value="SER12004.1"/>
    <property type="molecule type" value="Genomic_DNA"/>
</dbReference>
<keyword evidence="3" id="KW-1185">Reference proteome</keyword>
<dbReference type="PANTHER" id="PTHR39434">
    <property type="match status" value="1"/>
</dbReference>
<dbReference type="InterPro" id="IPR029068">
    <property type="entry name" value="Glyas_Bleomycin-R_OHBP_Dase"/>
</dbReference>
<dbReference type="InterPro" id="IPR037523">
    <property type="entry name" value="VOC_core"/>
</dbReference>
<evidence type="ECO:0000259" key="1">
    <source>
        <dbReference type="PROSITE" id="PS51819"/>
    </source>
</evidence>
<dbReference type="PANTHER" id="PTHR39434:SF1">
    <property type="entry name" value="VOC DOMAIN-CONTAINING PROTEIN"/>
    <property type="match status" value="1"/>
</dbReference>
<dbReference type="Gene3D" id="3.10.180.10">
    <property type="entry name" value="2,3-Dihydroxybiphenyl 1,2-Dioxygenase, domain 1"/>
    <property type="match status" value="1"/>
</dbReference>
<evidence type="ECO:0000313" key="2">
    <source>
        <dbReference type="EMBL" id="SER12004.1"/>
    </source>
</evidence>
<dbReference type="AlphaFoldDB" id="A0A1H9LKQ8"/>
<dbReference type="SUPFAM" id="SSF54593">
    <property type="entry name" value="Glyoxalase/Bleomycin resistance protein/Dihydroxybiphenyl dioxygenase"/>
    <property type="match status" value="1"/>
</dbReference>
<dbReference type="InterPro" id="IPR004360">
    <property type="entry name" value="Glyas_Fos-R_dOase_dom"/>
</dbReference>
<proteinExistence type="predicted"/>
<reference evidence="2 3" key="1">
    <citation type="submission" date="2016-10" db="EMBL/GenBank/DDBJ databases">
        <authorList>
            <person name="de Groot N.N."/>
        </authorList>
    </citation>
    <scope>NUCLEOTIDE SEQUENCE [LARGE SCALE GENOMIC DNA]</scope>
    <source>
        <strain evidence="2 3">DSM 21035</strain>
    </source>
</reference>
<gene>
    <name evidence="2" type="ORF">SAMN05421824_3054</name>
</gene>
<evidence type="ECO:0000313" key="3">
    <source>
        <dbReference type="Proteomes" id="UP000198999"/>
    </source>
</evidence>
<feature type="domain" description="VOC" evidence="1">
    <location>
        <begin position="11"/>
        <end position="139"/>
    </location>
</feature>
<protein>
    <recommendedName>
        <fullName evidence="1">VOC domain-containing protein</fullName>
    </recommendedName>
</protein>
<dbReference type="PROSITE" id="PS51819">
    <property type="entry name" value="VOC"/>
    <property type="match status" value="1"/>
</dbReference>
<organism evidence="2 3">
    <name type="scientific">Hyunsoonleella jejuensis</name>
    <dbReference type="NCBI Taxonomy" id="419940"/>
    <lineage>
        <taxon>Bacteria</taxon>
        <taxon>Pseudomonadati</taxon>
        <taxon>Bacteroidota</taxon>
        <taxon>Flavobacteriia</taxon>
        <taxon>Flavobacteriales</taxon>
        <taxon>Flavobacteriaceae</taxon>
    </lineage>
</organism>
<name>A0A1H9LKQ8_9FLAO</name>
<dbReference type="Proteomes" id="UP000198999">
    <property type="component" value="Unassembled WGS sequence"/>
</dbReference>